<evidence type="ECO:0000259" key="3">
    <source>
        <dbReference type="Pfam" id="PF02018"/>
    </source>
</evidence>
<proteinExistence type="predicted"/>
<evidence type="ECO:0000313" key="5">
    <source>
        <dbReference type="Proteomes" id="UP001371456"/>
    </source>
</evidence>
<organism evidence="4 5">
    <name type="scientific">Solanum bulbocastanum</name>
    <name type="common">Wild potato</name>
    <dbReference type="NCBI Taxonomy" id="147425"/>
    <lineage>
        <taxon>Eukaryota</taxon>
        <taxon>Viridiplantae</taxon>
        <taxon>Streptophyta</taxon>
        <taxon>Embryophyta</taxon>
        <taxon>Tracheophyta</taxon>
        <taxon>Spermatophyta</taxon>
        <taxon>Magnoliopsida</taxon>
        <taxon>eudicotyledons</taxon>
        <taxon>Gunneridae</taxon>
        <taxon>Pentapetalae</taxon>
        <taxon>asterids</taxon>
        <taxon>lamiids</taxon>
        <taxon>Solanales</taxon>
        <taxon>Solanaceae</taxon>
        <taxon>Solanoideae</taxon>
        <taxon>Solaneae</taxon>
        <taxon>Solanum</taxon>
    </lineage>
</organism>
<evidence type="ECO:0000256" key="2">
    <source>
        <dbReference type="SAM" id="MobiDB-lite"/>
    </source>
</evidence>
<dbReference type="SUPFAM" id="SSF49785">
    <property type="entry name" value="Galactose-binding domain-like"/>
    <property type="match status" value="1"/>
</dbReference>
<protein>
    <recommendedName>
        <fullName evidence="3">CBM-cenC domain-containing protein</fullName>
    </recommendedName>
</protein>
<dbReference type="Gene3D" id="2.60.120.260">
    <property type="entry name" value="Galactose-binding domain-like"/>
    <property type="match status" value="1"/>
</dbReference>
<dbReference type="Pfam" id="PF02018">
    <property type="entry name" value="CBM_4_9"/>
    <property type="match status" value="1"/>
</dbReference>
<gene>
    <name evidence="4" type="ORF">RDI58_011702</name>
</gene>
<comment type="caution">
    <text evidence="4">The sequence shown here is derived from an EMBL/GenBank/DDBJ whole genome shotgun (WGS) entry which is preliminary data.</text>
</comment>
<keyword evidence="1" id="KW-0378">Hydrolase</keyword>
<dbReference type="EMBL" id="JBANQN010000004">
    <property type="protein sequence ID" value="KAK6792621.1"/>
    <property type="molecule type" value="Genomic_DNA"/>
</dbReference>
<dbReference type="AlphaFoldDB" id="A0AAN8TYJ6"/>
<dbReference type="GO" id="GO:0016798">
    <property type="term" value="F:hydrolase activity, acting on glycosyl bonds"/>
    <property type="evidence" value="ECO:0007669"/>
    <property type="project" value="InterPro"/>
</dbReference>
<keyword evidence="5" id="KW-1185">Reference proteome</keyword>
<feature type="region of interest" description="Disordered" evidence="2">
    <location>
        <begin position="1"/>
        <end position="22"/>
    </location>
</feature>
<feature type="domain" description="CBM-cenC" evidence="3">
    <location>
        <begin position="48"/>
        <end position="120"/>
    </location>
</feature>
<evidence type="ECO:0000256" key="1">
    <source>
        <dbReference type="ARBA" id="ARBA00022801"/>
    </source>
</evidence>
<sequence>MERILPCNFANQPHSQESKEGIKTAPMVIDSSNSDSQNSKENGKGIGDIILNHEFLDGLHLWHPNCCHAFVVPAGSGYRNGLTMAVVTKRTIWWQGLEQDITSRVSAGSSYTVSACVGASGIFQGSVKVFAIIKLVYSRGGIFSPGRK</sequence>
<accession>A0AAN8TYJ6</accession>
<dbReference type="InterPro" id="IPR003305">
    <property type="entry name" value="CenC_carb-bd"/>
</dbReference>
<reference evidence="4 5" key="1">
    <citation type="submission" date="2024-02" db="EMBL/GenBank/DDBJ databases">
        <title>de novo genome assembly of Solanum bulbocastanum strain 11H21.</title>
        <authorList>
            <person name="Hosaka A.J."/>
        </authorList>
    </citation>
    <scope>NUCLEOTIDE SEQUENCE [LARGE SCALE GENOMIC DNA]</scope>
    <source>
        <tissue evidence="4">Young leaves</tissue>
    </source>
</reference>
<name>A0AAN8TYJ6_SOLBU</name>
<evidence type="ECO:0000313" key="4">
    <source>
        <dbReference type="EMBL" id="KAK6792621.1"/>
    </source>
</evidence>
<dbReference type="InterPro" id="IPR008979">
    <property type="entry name" value="Galactose-bd-like_sf"/>
</dbReference>
<dbReference type="Proteomes" id="UP001371456">
    <property type="component" value="Unassembled WGS sequence"/>
</dbReference>